<dbReference type="EMBL" id="JH687888">
    <property type="protein sequence ID" value="EJD35507.1"/>
    <property type="molecule type" value="Genomic_DNA"/>
</dbReference>
<proteinExistence type="predicted"/>
<dbReference type="AlphaFoldDB" id="J0CXL7"/>
<dbReference type="InParanoid" id="J0CXL7"/>
<dbReference type="SUPFAM" id="SSF54695">
    <property type="entry name" value="POZ domain"/>
    <property type="match status" value="1"/>
</dbReference>
<dbReference type="CDD" id="cd18186">
    <property type="entry name" value="BTB_POZ_ZBTB_KLHL-like"/>
    <property type="match status" value="1"/>
</dbReference>
<keyword evidence="3" id="KW-1185">Reference proteome</keyword>
<dbReference type="InterPro" id="IPR000210">
    <property type="entry name" value="BTB/POZ_dom"/>
</dbReference>
<evidence type="ECO:0000259" key="1">
    <source>
        <dbReference type="PROSITE" id="PS50097"/>
    </source>
</evidence>
<protein>
    <recommendedName>
        <fullName evidence="1">BTB domain-containing protein</fullName>
    </recommendedName>
</protein>
<dbReference type="KEGG" id="adl:AURDEDRAFT_188723"/>
<evidence type="ECO:0000313" key="3">
    <source>
        <dbReference type="Proteomes" id="UP000006514"/>
    </source>
</evidence>
<dbReference type="SMART" id="SM00225">
    <property type="entry name" value="BTB"/>
    <property type="match status" value="1"/>
</dbReference>
<evidence type="ECO:0000313" key="2">
    <source>
        <dbReference type="EMBL" id="EJD35507.1"/>
    </source>
</evidence>
<dbReference type="OrthoDB" id="3157337at2759"/>
<organism evidence="2 3">
    <name type="scientific">Auricularia subglabra (strain TFB-10046 / SS5)</name>
    <name type="common">White-rot fungus</name>
    <name type="synonym">Auricularia delicata (strain TFB10046)</name>
    <dbReference type="NCBI Taxonomy" id="717982"/>
    <lineage>
        <taxon>Eukaryota</taxon>
        <taxon>Fungi</taxon>
        <taxon>Dikarya</taxon>
        <taxon>Basidiomycota</taxon>
        <taxon>Agaricomycotina</taxon>
        <taxon>Agaricomycetes</taxon>
        <taxon>Auriculariales</taxon>
        <taxon>Auriculariaceae</taxon>
        <taxon>Auricularia</taxon>
    </lineage>
</organism>
<accession>J0CXL7</accession>
<reference evidence="3" key="1">
    <citation type="journal article" date="2012" name="Science">
        <title>The Paleozoic origin of enzymatic lignin decomposition reconstructed from 31 fungal genomes.</title>
        <authorList>
            <person name="Floudas D."/>
            <person name="Binder M."/>
            <person name="Riley R."/>
            <person name="Barry K."/>
            <person name="Blanchette R.A."/>
            <person name="Henrissat B."/>
            <person name="Martinez A.T."/>
            <person name="Otillar R."/>
            <person name="Spatafora J.W."/>
            <person name="Yadav J.S."/>
            <person name="Aerts A."/>
            <person name="Benoit I."/>
            <person name="Boyd A."/>
            <person name="Carlson A."/>
            <person name="Copeland A."/>
            <person name="Coutinho P.M."/>
            <person name="de Vries R.P."/>
            <person name="Ferreira P."/>
            <person name="Findley K."/>
            <person name="Foster B."/>
            <person name="Gaskell J."/>
            <person name="Glotzer D."/>
            <person name="Gorecki P."/>
            <person name="Heitman J."/>
            <person name="Hesse C."/>
            <person name="Hori C."/>
            <person name="Igarashi K."/>
            <person name="Jurgens J.A."/>
            <person name="Kallen N."/>
            <person name="Kersten P."/>
            <person name="Kohler A."/>
            <person name="Kuees U."/>
            <person name="Kumar T.K.A."/>
            <person name="Kuo A."/>
            <person name="LaButti K."/>
            <person name="Larrondo L.F."/>
            <person name="Lindquist E."/>
            <person name="Ling A."/>
            <person name="Lombard V."/>
            <person name="Lucas S."/>
            <person name="Lundell T."/>
            <person name="Martin R."/>
            <person name="McLaughlin D.J."/>
            <person name="Morgenstern I."/>
            <person name="Morin E."/>
            <person name="Murat C."/>
            <person name="Nagy L.G."/>
            <person name="Nolan M."/>
            <person name="Ohm R.A."/>
            <person name="Patyshakuliyeva A."/>
            <person name="Rokas A."/>
            <person name="Ruiz-Duenas F.J."/>
            <person name="Sabat G."/>
            <person name="Salamov A."/>
            <person name="Samejima M."/>
            <person name="Schmutz J."/>
            <person name="Slot J.C."/>
            <person name="St John F."/>
            <person name="Stenlid J."/>
            <person name="Sun H."/>
            <person name="Sun S."/>
            <person name="Syed K."/>
            <person name="Tsang A."/>
            <person name="Wiebenga A."/>
            <person name="Young D."/>
            <person name="Pisabarro A."/>
            <person name="Eastwood D.C."/>
            <person name="Martin F."/>
            <person name="Cullen D."/>
            <person name="Grigoriev I.V."/>
            <person name="Hibbett D.S."/>
        </authorList>
    </citation>
    <scope>NUCLEOTIDE SEQUENCE [LARGE SCALE GENOMIC DNA]</scope>
    <source>
        <strain evidence="3">TFB10046</strain>
    </source>
</reference>
<gene>
    <name evidence="2" type="ORF">AURDEDRAFT_188723</name>
</gene>
<sequence length="284" mass="31725">MPDAATAAHPRKHQDFWLSDGSIVLSVENVLFKVHRTVLSMHSAFFQSMFDTCTAGEDQEGSEARPLVVPGVAPRPFSHLIRMIYGPLGGSIPEELAANKDDLTALIRLSHRLQFRSVLDVAKDLVQSSLSPLERLDLALSCDIDVWAYIAFSDVVLSFSRDSFGQQALVSRETYANILIARQRVSDARSLFILRKGCNSSGAWMYPMVYSRIIPTTSRENFALALSELRSIPNLTPPVQQSYFNSPSLLQKEFELWTPSLESEHEIIRDVWRTLQKGPVGTSG</sequence>
<dbReference type="Proteomes" id="UP000006514">
    <property type="component" value="Unassembled WGS sequence"/>
</dbReference>
<feature type="domain" description="BTB" evidence="1">
    <location>
        <begin position="21"/>
        <end position="85"/>
    </location>
</feature>
<dbReference type="InterPro" id="IPR011333">
    <property type="entry name" value="SKP1/BTB/POZ_sf"/>
</dbReference>
<dbReference type="PROSITE" id="PS50097">
    <property type="entry name" value="BTB"/>
    <property type="match status" value="1"/>
</dbReference>
<name>J0CXL7_AURST</name>
<dbReference type="Gene3D" id="3.30.710.10">
    <property type="entry name" value="Potassium Channel Kv1.1, Chain A"/>
    <property type="match status" value="1"/>
</dbReference>
<dbReference type="Pfam" id="PF00651">
    <property type="entry name" value="BTB"/>
    <property type="match status" value="1"/>
</dbReference>